<keyword evidence="3" id="KW-1185">Reference proteome</keyword>
<sequence length="388" mass="43413">MKIDELTRDAVNACLNRRIPFVLYALPGTDRLVFYASPVGETGMSPAFVDDLTDCFFINFFDNDEAYTPGVKFSLDAEALLQLCKARSFCQPCAEIRPRISATFRASYHEAFSRIIPRLKSDGGKTVLSRHRTVFTKRLPVDIVMDYFSLTDSTFRYLCYTPETGIWFGSTPELLLESDAKSREVRTMALAGTRRSDDDASWDEKNLYEQSIVADFIAETLKKEGLDVTIDDLSERRFLNIKHLCTEISARGDIDVVDLMQELSPTPAVAGYPRDEALEEISRYETHRRNCYGGYVGVRIDGNYHSYVNLRCCFMAPAVFGKTSGWLCNLYAGGGIVADSIEEDEWNETNAKTEVLAKVLSGADGSFAVEGTMINSGSIEILDAPMVY</sequence>
<feature type="domain" description="Chorismate-utilising enzyme C-terminal" evidence="1">
    <location>
        <begin position="106"/>
        <end position="352"/>
    </location>
</feature>
<dbReference type="KEGG" id="ddb:E7747_14010"/>
<gene>
    <name evidence="2" type="ORF">E7747_14010</name>
</gene>
<dbReference type="PANTHER" id="PTHR42839">
    <property type="entry name" value="ISOCHORISMATE SYNTHASE ENTC"/>
    <property type="match status" value="1"/>
</dbReference>
<protein>
    <recommendedName>
        <fullName evidence="1">Chorismate-utilising enzyme C-terminal domain-containing protein</fullName>
    </recommendedName>
</protein>
<organism evidence="2 3">
    <name type="scientific">Duncaniella dubosii</name>
    <dbReference type="NCBI Taxonomy" id="2518971"/>
    <lineage>
        <taxon>Bacteria</taxon>
        <taxon>Pseudomonadati</taxon>
        <taxon>Bacteroidota</taxon>
        <taxon>Bacteroidia</taxon>
        <taxon>Bacteroidales</taxon>
        <taxon>Muribaculaceae</taxon>
        <taxon>Duncaniella</taxon>
    </lineage>
</organism>
<name>A0A4P7W5E3_9BACT</name>
<dbReference type="Pfam" id="PF00425">
    <property type="entry name" value="Chorismate_bind"/>
    <property type="match status" value="1"/>
</dbReference>
<proteinExistence type="predicted"/>
<dbReference type="SUPFAM" id="SSF56322">
    <property type="entry name" value="ADC synthase"/>
    <property type="match status" value="1"/>
</dbReference>
<dbReference type="Gene3D" id="3.60.120.10">
    <property type="entry name" value="Anthranilate synthase"/>
    <property type="match status" value="1"/>
</dbReference>
<accession>A0A4P7W5E3</accession>
<dbReference type="AlphaFoldDB" id="A0A4P7W5E3"/>
<dbReference type="RefSeq" id="WP_136416620.1">
    <property type="nucleotide sequence ID" value="NZ_CP039396.1"/>
</dbReference>
<dbReference type="InterPro" id="IPR015890">
    <property type="entry name" value="Chorismate_C"/>
</dbReference>
<evidence type="ECO:0000313" key="2">
    <source>
        <dbReference type="EMBL" id="QCD43287.1"/>
    </source>
</evidence>
<evidence type="ECO:0000313" key="3">
    <source>
        <dbReference type="Proteomes" id="UP000297149"/>
    </source>
</evidence>
<dbReference type="Proteomes" id="UP000297149">
    <property type="component" value="Chromosome"/>
</dbReference>
<dbReference type="EMBL" id="CP039396">
    <property type="protein sequence ID" value="QCD43287.1"/>
    <property type="molecule type" value="Genomic_DNA"/>
</dbReference>
<dbReference type="InterPro" id="IPR005801">
    <property type="entry name" value="ADC_synthase"/>
</dbReference>
<evidence type="ECO:0000259" key="1">
    <source>
        <dbReference type="Pfam" id="PF00425"/>
    </source>
</evidence>
<reference evidence="3" key="1">
    <citation type="submission" date="2019-02" db="EMBL/GenBank/DDBJ databases">
        <title>Isolation and identification of novel species under the genus Muribaculum.</title>
        <authorList>
            <person name="Miyake S."/>
            <person name="Ding Y."/>
            <person name="Low A."/>
            <person name="Soh M."/>
            <person name="Seedorf H."/>
        </authorList>
    </citation>
    <scope>NUCLEOTIDE SEQUENCE [LARGE SCALE GENOMIC DNA]</scope>
    <source>
        <strain evidence="3">H5</strain>
    </source>
</reference>
<dbReference type="PANTHER" id="PTHR42839:SF2">
    <property type="entry name" value="ISOCHORISMATE SYNTHASE ENTC"/>
    <property type="match status" value="1"/>
</dbReference>